<evidence type="ECO:0000313" key="1">
    <source>
        <dbReference type="EMBL" id="CEK90142.1"/>
    </source>
</evidence>
<protein>
    <submittedName>
        <fullName evidence="1">Uncharacterized protein</fullName>
    </submittedName>
</protein>
<name>A0A0B7BB70_9EUPU</name>
<dbReference type="EMBL" id="HACG01043277">
    <property type="protein sequence ID" value="CEK90142.1"/>
    <property type="molecule type" value="Transcribed_RNA"/>
</dbReference>
<gene>
    <name evidence="1" type="primary">ORF174929</name>
</gene>
<dbReference type="AlphaFoldDB" id="A0A0B7BB70"/>
<accession>A0A0B7BB70</accession>
<proteinExistence type="predicted"/>
<sequence length="71" mass="7962">MMLQVLVINSSQDTYKEITLSSLFIHLSSNNLTCTETGHPDRVDCVQRTLPTSSTGQDQSPAWLRNWAINP</sequence>
<reference evidence="1" key="1">
    <citation type="submission" date="2014-12" db="EMBL/GenBank/DDBJ databases">
        <title>Insight into the proteome of Arion vulgaris.</title>
        <authorList>
            <person name="Aradska J."/>
            <person name="Bulat T."/>
            <person name="Smidak R."/>
            <person name="Sarate P."/>
            <person name="Gangsoo J."/>
            <person name="Sialana F."/>
            <person name="Bilban M."/>
            <person name="Lubec G."/>
        </authorList>
    </citation>
    <scope>NUCLEOTIDE SEQUENCE</scope>
    <source>
        <tissue evidence="1">Skin</tissue>
    </source>
</reference>
<organism evidence="1">
    <name type="scientific">Arion vulgaris</name>
    <dbReference type="NCBI Taxonomy" id="1028688"/>
    <lineage>
        <taxon>Eukaryota</taxon>
        <taxon>Metazoa</taxon>
        <taxon>Spiralia</taxon>
        <taxon>Lophotrochozoa</taxon>
        <taxon>Mollusca</taxon>
        <taxon>Gastropoda</taxon>
        <taxon>Heterobranchia</taxon>
        <taxon>Euthyneura</taxon>
        <taxon>Panpulmonata</taxon>
        <taxon>Eupulmonata</taxon>
        <taxon>Stylommatophora</taxon>
        <taxon>Helicina</taxon>
        <taxon>Arionoidea</taxon>
        <taxon>Arionidae</taxon>
        <taxon>Arion</taxon>
    </lineage>
</organism>